<dbReference type="FunFam" id="3.40.630.30:FF:000064">
    <property type="entry name" value="GNAT family acetyltransferase"/>
    <property type="match status" value="1"/>
</dbReference>
<dbReference type="PANTHER" id="PTHR10545:SF29">
    <property type="entry name" value="GH14572P-RELATED"/>
    <property type="match status" value="1"/>
</dbReference>
<evidence type="ECO:0000313" key="5">
    <source>
        <dbReference type="EMBL" id="XCG48885.1"/>
    </source>
</evidence>
<dbReference type="PANTHER" id="PTHR10545">
    <property type="entry name" value="DIAMINE N-ACETYLTRANSFERASE"/>
    <property type="match status" value="1"/>
</dbReference>
<evidence type="ECO:0000256" key="1">
    <source>
        <dbReference type="ARBA" id="ARBA00008694"/>
    </source>
</evidence>
<protein>
    <submittedName>
        <fullName evidence="5">GNAT family N-acetyltransferase</fullName>
    </submittedName>
</protein>
<dbReference type="Pfam" id="PF00583">
    <property type="entry name" value="Acetyltransf_1"/>
    <property type="match status" value="1"/>
</dbReference>
<dbReference type="GO" id="GO:0008080">
    <property type="term" value="F:N-acetyltransferase activity"/>
    <property type="evidence" value="ECO:0007669"/>
    <property type="project" value="TreeGrafter"/>
</dbReference>
<reference evidence="5" key="1">
    <citation type="submission" date="2024-06" db="EMBL/GenBank/DDBJ databases">
        <title>Mesorhizobium karijinii sp. nov., a symbiont of the iconic Swainsona formosa from arid Australia.</title>
        <authorList>
            <person name="Hill Y.J."/>
            <person name="Watkin E.L.J."/>
            <person name="O'Hara G.W."/>
            <person name="Terpolilli J."/>
            <person name="Tye M.L."/>
            <person name="Kohlmeier M.G."/>
        </authorList>
    </citation>
    <scope>NUCLEOTIDE SEQUENCE</scope>
    <source>
        <strain evidence="5">WSM2240</strain>
    </source>
</reference>
<dbReference type="PROSITE" id="PS51186">
    <property type="entry name" value="GNAT"/>
    <property type="match status" value="1"/>
</dbReference>
<evidence type="ECO:0000259" key="4">
    <source>
        <dbReference type="PROSITE" id="PS51186"/>
    </source>
</evidence>
<dbReference type="InterPro" id="IPR000182">
    <property type="entry name" value="GNAT_dom"/>
</dbReference>
<gene>
    <name evidence="5" type="ORF">ABVK50_27390</name>
</gene>
<accession>A0AAU8CRP5</accession>
<organism evidence="5">
    <name type="scientific">Mesorhizobium sp. WSM2240</name>
    <dbReference type="NCBI Taxonomy" id="3228851"/>
    <lineage>
        <taxon>Bacteria</taxon>
        <taxon>Pseudomonadati</taxon>
        <taxon>Pseudomonadota</taxon>
        <taxon>Alphaproteobacteria</taxon>
        <taxon>Hyphomicrobiales</taxon>
        <taxon>Phyllobacteriaceae</taxon>
        <taxon>Mesorhizobium</taxon>
    </lineage>
</organism>
<dbReference type="EMBL" id="CP159253">
    <property type="protein sequence ID" value="XCG48885.1"/>
    <property type="molecule type" value="Genomic_DNA"/>
</dbReference>
<evidence type="ECO:0000256" key="2">
    <source>
        <dbReference type="ARBA" id="ARBA00022679"/>
    </source>
</evidence>
<dbReference type="InterPro" id="IPR016181">
    <property type="entry name" value="Acyl_CoA_acyltransferase"/>
</dbReference>
<name>A0AAU8CRP5_9HYPH</name>
<proteinExistence type="inferred from homology"/>
<dbReference type="CDD" id="cd04301">
    <property type="entry name" value="NAT_SF"/>
    <property type="match status" value="1"/>
</dbReference>
<dbReference type="InterPro" id="IPR051016">
    <property type="entry name" value="Diverse_Substrate_AcTransf"/>
</dbReference>
<keyword evidence="3" id="KW-0012">Acyltransferase</keyword>
<keyword evidence="2" id="KW-0808">Transferase</keyword>
<dbReference type="SUPFAM" id="SSF55729">
    <property type="entry name" value="Acyl-CoA N-acyltransferases (Nat)"/>
    <property type="match status" value="1"/>
</dbReference>
<dbReference type="RefSeq" id="WP_353643586.1">
    <property type="nucleotide sequence ID" value="NZ_CP159253.1"/>
</dbReference>
<sequence>MIRIRPATIDDADAIHAAILGIAQAVDELHKVKSTPDDIRRFGFGPNPAFEALIAEVDGAFAGLCLFFPSFSTWHGRPGVYVQDLFVAEEFRGHGVGEKLLKGLAAVTRARGGRYIRLSVDTGNRRARAFYERIGLRLSDAEQIYTAYREDFDALADAGDHEG</sequence>
<evidence type="ECO:0000256" key="3">
    <source>
        <dbReference type="ARBA" id="ARBA00023315"/>
    </source>
</evidence>
<feature type="domain" description="N-acetyltransferase" evidence="4">
    <location>
        <begin position="2"/>
        <end position="155"/>
    </location>
</feature>
<dbReference type="AlphaFoldDB" id="A0AAU8CRP5"/>
<comment type="similarity">
    <text evidence="1">Belongs to the acetyltransferase family.</text>
</comment>
<dbReference type="Gene3D" id="3.40.630.30">
    <property type="match status" value="1"/>
</dbReference>